<dbReference type="PANTHER" id="PTHR15141:SF76">
    <property type="entry name" value="TRANSCRIPTION ELONGATION FACTOR B POLYPEPTIDE 3"/>
    <property type="match status" value="1"/>
</dbReference>
<dbReference type="AlphaFoldDB" id="A0A4U0XZY5"/>
<dbReference type="OrthoDB" id="21513at2759"/>
<evidence type="ECO:0000313" key="3">
    <source>
        <dbReference type="Proteomes" id="UP000309340"/>
    </source>
</evidence>
<name>A0A4U0XZY5_9PEZI</name>
<dbReference type="PANTHER" id="PTHR15141">
    <property type="entry name" value="TRANSCRIPTION ELONGATION FACTOR B POLYPEPTIDE 3"/>
    <property type="match status" value="1"/>
</dbReference>
<gene>
    <name evidence="2" type="ORF">B0A55_00292</name>
</gene>
<dbReference type="Gene3D" id="6.10.250.3180">
    <property type="match status" value="1"/>
</dbReference>
<dbReference type="InterPro" id="IPR051870">
    <property type="entry name" value="Elongin-A_domain"/>
</dbReference>
<dbReference type="Pfam" id="PF06881">
    <property type="entry name" value="Elongin_A"/>
    <property type="match status" value="1"/>
</dbReference>
<protein>
    <recommendedName>
        <fullName evidence="4">Elongin-A</fullName>
    </recommendedName>
</protein>
<evidence type="ECO:0000313" key="2">
    <source>
        <dbReference type="EMBL" id="TKA83672.1"/>
    </source>
</evidence>
<dbReference type="GO" id="GO:0006368">
    <property type="term" value="P:transcription elongation by RNA polymerase II"/>
    <property type="evidence" value="ECO:0007669"/>
    <property type="project" value="InterPro"/>
</dbReference>
<dbReference type="GO" id="GO:0070449">
    <property type="term" value="C:elongin complex"/>
    <property type="evidence" value="ECO:0007669"/>
    <property type="project" value="InterPro"/>
</dbReference>
<dbReference type="EMBL" id="NAJQ01000004">
    <property type="protein sequence ID" value="TKA83672.1"/>
    <property type="molecule type" value="Genomic_DNA"/>
</dbReference>
<dbReference type="Proteomes" id="UP000309340">
    <property type="component" value="Unassembled WGS sequence"/>
</dbReference>
<comment type="caution">
    <text evidence="2">The sequence shown here is derived from an EMBL/GenBank/DDBJ whole genome shotgun (WGS) entry which is preliminary data.</text>
</comment>
<accession>A0A4U0XZY5</accession>
<reference evidence="2 3" key="1">
    <citation type="submission" date="2017-03" db="EMBL/GenBank/DDBJ databases">
        <title>Genomes of endolithic fungi from Antarctica.</title>
        <authorList>
            <person name="Coleine C."/>
            <person name="Masonjones S."/>
            <person name="Stajich J.E."/>
        </authorList>
    </citation>
    <scope>NUCLEOTIDE SEQUENCE [LARGE SCALE GENOMIC DNA]</scope>
    <source>
        <strain evidence="2 3">CCFEE 5184</strain>
    </source>
</reference>
<dbReference type="InterPro" id="IPR010684">
    <property type="entry name" value="RNA_pol_II_trans_fac_SIII_A"/>
</dbReference>
<dbReference type="STRING" id="329884.A0A4U0XZY5"/>
<feature type="region of interest" description="Disordered" evidence="1">
    <location>
        <begin position="264"/>
        <end position="383"/>
    </location>
</feature>
<feature type="compositionally biased region" description="Polar residues" evidence="1">
    <location>
        <begin position="333"/>
        <end position="348"/>
    </location>
</feature>
<evidence type="ECO:0000256" key="1">
    <source>
        <dbReference type="SAM" id="MobiDB-lite"/>
    </source>
</evidence>
<sequence>MPVPSLLSMAIRGCIRNVTGITDVADIPYSIIKPVLKKIQNPDQLHEIETHCPQIADADAELWRAFIARDIPNWADKILEPKNPRSWWKVYRKLVRDEQRAKEGQEEELRAAMSGLNRKREENKATFVERVVPVKTRERAFVDGVRNPNVNGWGIERSPALRNAKRAKDVMNALRAQSRQAAKDRNFDAGRSAAFSTAKALPKQVIVPVVREVQRAWPAPAEPLMPRGRDPGFARQKSGSKVETALAKAEAEVARLKALTQAKRESVSPPVQPARPVVGGRAGDSIAEREARLRALTQPKPKITPAAASPPRQVTRPAISAAALPSRKRPASSMESEANGATTSSRVATNDPAATRPSPAPEMVRRRPAATSSPLIPTKRRKV</sequence>
<organism evidence="2 3">
    <name type="scientific">Friedmanniomyces simplex</name>
    <dbReference type="NCBI Taxonomy" id="329884"/>
    <lineage>
        <taxon>Eukaryota</taxon>
        <taxon>Fungi</taxon>
        <taxon>Dikarya</taxon>
        <taxon>Ascomycota</taxon>
        <taxon>Pezizomycotina</taxon>
        <taxon>Dothideomycetes</taxon>
        <taxon>Dothideomycetidae</taxon>
        <taxon>Mycosphaerellales</taxon>
        <taxon>Teratosphaeriaceae</taxon>
        <taxon>Friedmanniomyces</taxon>
    </lineage>
</organism>
<evidence type="ECO:0008006" key="4">
    <source>
        <dbReference type="Google" id="ProtNLM"/>
    </source>
</evidence>
<keyword evidence="3" id="KW-1185">Reference proteome</keyword>
<proteinExistence type="predicted"/>